<name>B7FTJ5_PHATC</name>
<dbReference type="InParanoid" id="B7FTJ5"/>
<dbReference type="GeneID" id="7197948"/>
<reference evidence="2" key="2">
    <citation type="submission" date="2008-08" db="EMBL/GenBank/DDBJ databases">
        <authorList>
            <consortium name="Diatom Consortium"/>
            <person name="Grigoriev I."/>
            <person name="Grimwood J."/>
            <person name="Kuo A."/>
            <person name="Otillar R.P."/>
            <person name="Salamov A."/>
            <person name="Detter J.C."/>
            <person name="Lindquist E."/>
            <person name="Shapiro H."/>
            <person name="Lucas S."/>
            <person name="Glavina del Rio T."/>
            <person name="Pitluck S."/>
            <person name="Rokhsar D."/>
            <person name="Bowler C."/>
        </authorList>
    </citation>
    <scope>GENOME REANNOTATION</scope>
    <source>
        <strain evidence="2">CCAP 1055/1</strain>
    </source>
</reference>
<proteinExistence type="predicted"/>
<evidence type="ECO:0000313" key="2">
    <source>
        <dbReference type="Proteomes" id="UP000000759"/>
    </source>
</evidence>
<protein>
    <submittedName>
        <fullName evidence="1">Uncharacterized protein</fullName>
    </submittedName>
</protein>
<dbReference type="KEGG" id="pti:PHATRDRAFT_33675"/>
<dbReference type="PaxDb" id="2850-Phatr33675"/>
<dbReference type="AlphaFoldDB" id="B7FTJ5"/>
<dbReference type="EMBL" id="CM000607">
    <property type="protein sequence ID" value="EEC50091.1"/>
    <property type="molecule type" value="Genomic_DNA"/>
</dbReference>
<sequence length="350" mass="37476">MNYATPSPRYRHNSLLEMLLWGLTFVGALDYPRSLTIPFARSALDNDAEVSRRRYFRITSTIASAVLGASLGLHPTSATAGVDVTGLPVQAAGDAGASLQSQLKFYESSNSGKANTVSRVGSTGTTEVGDPQVARYALRSTPGLTPRVSKQFGVTGPFQTIQDTVLAPVSSSGSSSGNKYYDVPIRYSLPADWLQLDRLAGGIQYVDQRNGDKLYILQATLPPDTSLATVPKAWFGTALFDPQGAVVKTAGNVVEDYKITSSNTMAAQVVSCTSSTTGGACTKERRRLGVKYATVTGNGLRVERRGLIDAYQVDNDVYMLLTSTNANKFQAGGPERDTAEAMADSFRVER</sequence>
<organism evidence="1 2">
    <name type="scientific">Phaeodactylum tricornutum (strain CCAP 1055/1)</name>
    <dbReference type="NCBI Taxonomy" id="556484"/>
    <lineage>
        <taxon>Eukaryota</taxon>
        <taxon>Sar</taxon>
        <taxon>Stramenopiles</taxon>
        <taxon>Ochrophyta</taxon>
        <taxon>Bacillariophyta</taxon>
        <taxon>Bacillariophyceae</taxon>
        <taxon>Bacillariophycidae</taxon>
        <taxon>Naviculales</taxon>
        <taxon>Phaeodactylaceae</taxon>
        <taxon>Phaeodactylum</taxon>
    </lineage>
</organism>
<reference evidence="1 2" key="1">
    <citation type="journal article" date="2008" name="Nature">
        <title>The Phaeodactylum genome reveals the evolutionary history of diatom genomes.</title>
        <authorList>
            <person name="Bowler C."/>
            <person name="Allen A.E."/>
            <person name="Badger J.H."/>
            <person name="Grimwood J."/>
            <person name="Jabbari K."/>
            <person name="Kuo A."/>
            <person name="Maheswari U."/>
            <person name="Martens C."/>
            <person name="Maumus F."/>
            <person name="Otillar R.P."/>
            <person name="Rayko E."/>
            <person name="Salamov A."/>
            <person name="Vandepoele K."/>
            <person name="Beszteri B."/>
            <person name="Gruber A."/>
            <person name="Heijde M."/>
            <person name="Katinka M."/>
            <person name="Mock T."/>
            <person name="Valentin K."/>
            <person name="Verret F."/>
            <person name="Berges J.A."/>
            <person name="Brownlee C."/>
            <person name="Cadoret J.P."/>
            <person name="Chiovitti A."/>
            <person name="Choi C.J."/>
            <person name="Coesel S."/>
            <person name="De Martino A."/>
            <person name="Detter J.C."/>
            <person name="Durkin C."/>
            <person name="Falciatore A."/>
            <person name="Fournet J."/>
            <person name="Haruta M."/>
            <person name="Huysman M.J."/>
            <person name="Jenkins B.D."/>
            <person name="Jiroutova K."/>
            <person name="Jorgensen R.E."/>
            <person name="Joubert Y."/>
            <person name="Kaplan A."/>
            <person name="Kroger N."/>
            <person name="Kroth P.G."/>
            <person name="La Roche J."/>
            <person name="Lindquist E."/>
            <person name="Lommer M."/>
            <person name="Martin-Jezequel V."/>
            <person name="Lopez P.J."/>
            <person name="Lucas S."/>
            <person name="Mangogna M."/>
            <person name="McGinnis K."/>
            <person name="Medlin L.K."/>
            <person name="Montsant A."/>
            <person name="Oudot-Le Secq M.P."/>
            <person name="Napoli C."/>
            <person name="Obornik M."/>
            <person name="Parker M.S."/>
            <person name="Petit J.L."/>
            <person name="Porcel B.M."/>
            <person name="Poulsen N."/>
            <person name="Robison M."/>
            <person name="Rychlewski L."/>
            <person name="Rynearson T.A."/>
            <person name="Schmutz J."/>
            <person name="Shapiro H."/>
            <person name="Siaut M."/>
            <person name="Stanley M."/>
            <person name="Sussman M.R."/>
            <person name="Taylor A.R."/>
            <person name="Vardi A."/>
            <person name="von Dassow P."/>
            <person name="Vyverman W."/>
            <person name="Willis A."/>
            <person name="Wyrwicz L.S."/>
            <person name="Rokhsar D.S."/>
            <person name="Weissenbach J."/>
            <person name="Armbrust E.V."/>
            <person name="Green B.R."/>
            <person name="Van de Peer Y."/>
            <person name="Grigoriev I.V."/>
        </authorList>
    </citation>
    <scope>NUCLEOTIDE SEQUENCE [LARGE SCALE GENOMIC DNA]</scope>
    <source>
        <strain evidence="1 2">CCAP 1055/1</strain>
    </source>
</reference>
<dbReference type="eggNOG" id="ENOG502S4N2">
    <property type="taxonomic scope" value="Eukaryota"/>
</dbReference>
<dbReference type="Proteomes" id="UP000000759">
    <property type="component" value="Chromosome 4"/>
</dbReference>
<dbReference type="OrthoDB" id="39834at2759"/>
<dbReference type="HOGENOM" id="CLU_793361_0_0_1"/>
<accession>B7FTJ5</accession>
<gene>
    <name evidence="1" type="ORF">PHATRDRAFT_33675</name>
</gene>
<evidence type="ECO:0000313" key="1">
    <source>
        <dbReference type="EMBL" id="EEC50091.1"/>
    </source>
</evidence>
<keyword evidence="2" id="KW-1185">Reference proteome</keyword>
<dbReference type="RefSeq" id="XP_002178426.1">
    <property type="nucleotide sequence ID" value="XM_002178390.1"/>
</dbReference>